<dbReference type="CDD" id="cd01610">
    <property type="entry name" value="PAP2_like"/>
    <property type="match status" value="1"/>
</dbReference>
<proteinExistence type="predicted"/>
<dbReference type="EMBL" id="CP108195">
    <property type="protein sequence ID" value="WTS17914.1"/>
    <property type="molecule type" value="Genomic_DNA"/>
</dbReference>
<feature type="signal peptide" evidence="1">
    <location>
        <begin position="1"/>
        <end position="32"/>
    </location>
</feature>
<dbReference type="Gene3D" id="1.20.144.10">
    <property type="entry name" value="Phosphatidic acid phosphatase type 2/haloperoxidase"/>
    <property type="match status" value="1"/>
</dbReference>
<evidence type="ECO:0000313" key="3">
    <source>
        <dbReference type="EMBL" id="WTS17914.1"/>
    </source>
</evidence>
<evidence type="ECO:0000256" key="1">
    <source>
        <dbReference type="SAM" id="SignalP"/>
    </source>
</evidence>
<protein>
    <submittedName>
        <fullName evidence="3">Phosphatase PAP2 family protein</fullName>
    </submittedName>
</protein>
<feature type="chain" id="PRO_5043984369" evidence="1">
    <location>
        <begin position="33"/>
        <end position="292"/>
    </location>
</feature>
<keyword evidence="1" id="KW-0732">Signal</keyword>
<dbReference type="InterPro" id="IPR036938">
    <property type="entry name" value="PAP2/HPO_sf"/>
</dbReference>
<dbReference type="SUPFAM" id="SSF48317">
    <property type="entry name" value="Acid phosphatase/Vanadium-dependent haloperoxidase"/>
    <property type="match status" value="1"/>
</dbReference>
<dbReference type="AlphaFoldDB" id="A0AAU1UL04"/>
<dbReference type="Pfam" id="PF01569">
    <property type="entry name" value="PAP2"/>
    <property type="match status" value="1"/>
</dbReference>
<reference evidence="3" key="1">
    <citation type="submission" date="2022-10" db="EMBL/GenBank/DDBJ databases">
        <title>The complete genomes of actinobacterial strains from the NBC collection.</title>
        <authorList>
            <person name="Joergensen T.S."/>
            <person name="Alvarez Arevalo M."/>
            <person name="Sterndorff E.B."/>
            <person name="Faurdal D."/>
            <person name="Vuksanovic O."/>
            <person name="Mourched A.-S."/>
            <person name="Charusanti P."/>
            <person name="Shaw S."/>
            <person name="Blin K."/>
            <person name="Weber T."/>
        </authorList>
    </citation>
    <scope>NUCLEOTIDE SEQUENCE</scope>
    <source>
        <strain evidence="3">NBC_00119</strain>
    </source>
</reference>
<dbReference type="InterPro" id="IPR000326">
    <property type="entry name" value="PAP2/HPO"/>
</dbReference>
<sequence>MNSPRRLKWQYPLIAVVAAGAAAFGLVHSTDAAPAASSASAKKKPGATDLIKADPPPVLFTDAQVADVAKQQAAQKHTADALFAKWKATHGSTRDDKAFLTWAAQQVPAPPGKAERTTELHHVQALAKTRTAAGKKAATWLETHGKSDIWKLYGHDQRELLPKEQGAVEKTELKTALKLAKAITEKVAARDKQPAPYVLDPSLRPDKHVTAGQKGPYSYPSRHAAKAAAAVTLLGDWAPHRAEDYKAMAAQVLYSRLYMAGHVKSDITAGTLVGDLVGDYFQNAAATSGAGK</sequence>
<accession>A0AAU1UL04</accession>
<name>A0AAU1UL04_9ACTN</name>
<evidence type="ECO:0000259" key="2">
    <source>
        <dbReference type="Pfam" id="PF01569"/>
    </source>
</evidence>
<feature type="domain" description="Phosphatidic acid phosphatase type 2/haloperoxidase" evidence="2">
    <location>
        <begin position="192"/>
        <end position="276"/>
    </location>
</feature>
<gene>
    <name evidence="3" type="ORF">OHU69_46990</name>
</gene>
<organism evidence="3">
    <name type="scientific">Streptomyces sp. NBC_00119</name>
    <dbReference type="NCBI Taxonomy" id="2975659"/>
    <lineage>
        <taxon>Bacteria</taxon>
        <taxon>Bacillati</taxon>
        <taxon>Actinomycetota</taxon>
        <taxon>Actinomycetes</taxon>
        <taxon>Kitasatosporales</taxon>
        <taxon>Streptomycetaceae</taxon>
        <taxon>Streptomyces</taxon>
    </lineage>
</organism>